<evidence type="ECO:0000256" key="2">
    <source>
        <dbReference type="SAM" id="Phobius"/>
    </source>
</evidence>
<feature type="transmembrane region" description="Helical" evidence="2">
    <location>
        <begin position="192"/>
        <end position="213"/>
    </location>
</feature>
<dbReference type="PANTHER" id="PTHR22941:SF11">
    <property type="entry name" value="SERPENTINE RECEPTOR, CLASS H"/>
    <property type="match status" value="1"/>
</dbReference>
<dbReference type="PANTHER" id="PTHR22941">
    <property type="entry name" value="SERPENTINE RECEPTOR"/>
    <property type="match status" value="1"/>
</dbReference>
<feature type="transmembrane region" description="Helical" evidence="2">
    <location>
        <begin position="6"/>
        <end position="24"/>
    </location>
</feature>
<keyword evidence="2" id="KW-0472">Membrane</keyword>
<dbReference type="InterPro" id="IPR019422">
    <property type="entry name" value="7TM_GPCR_serpentine_rcpt_Srh"/>
</dbReference>
<dbReference type="Proteomes" id="UP000887575">
    <property type="component" value="Unassembled WGS sequence"/>
</dbReference>
<proteinExistence type="predicted"/>
<sequence length="253" mass="28903">MFIYELSFAPFATIINCFAFFIVIKHTPATMKQYRKYLIGVQFWMAVFDLCVHALIRPLFFFPYVAMGATGFLSHLFHIPAHLQMSCMMLSLCANFAGLMSTLMYRRNQMLPPGSFKFSETQMRLSHCSGVIMQVANCIFYYIAGLNNLGPLGATFTLFLLPMGFSFVTIFTQMDAPILQMAISYIPSFHSTVYTLILLIHTPVYLDATLCYLRLRKDSRMRRPTLIEPSHSETTVQRPKPVKTQSLTSNIVH</sequence>
<feature type="compositionally biased region" description="Polar residues" evidence="1">
    <location>
        <begin position="232"/>
        <end position="253"/>
    </location>
</feature>
<evidence type="ECO:0000256" key="1">
    <source>
        <dbReference type="SAM" id="MobiDB-lite"/>
    </source>
</evidence>
<evidence type="ECO:0000313" key="3">
    <source>
        <dbReference type="Proteomes" id="UP000887575"/>
    </source>
</evidence>
<keyword evidence="3" id="KW-1185">Reference proteome</keyword>
<dbReference type="AlphaFoldDB" id="A0AAF3FKY5"/>
<protein>
    <submittedName>
        <fullName evidence="4">Uncharacterized protein</fullName>
    </submittedName>
</protein>
<accession>A0AAF3FKY5</accession>
<evidence type="ECO:0000313" key="4">
    <source>
        <dbReference type="WBParaSite" id="MBELARI_LOCUS7782"/>
    </source>
</evidence>
<feature type="transmembrane region" description="Helical" evidence="2">
    <location>
        <begin position="36"/>
        <end position="55"/>
    </location>
</feature>
<keyword evidence="2" id="KW-1133">Transmembrane helix</keyword>
<feature type="region of interest" description="Disordered" evidence="1">
    <location>
        <begin position="224"/>
        <end position="253"/>
    </location>
</feature>
<organism evidence="3 4">
    <name type="scientific">Mesorhabditis belari</name>
    <dbReference type="NCBI Taxonomy" id="2138241"/>
    <lineage>
        <taxon>Eukaryota</taxon>
        <taxon>Metazoa</taxon>
        <taxon>Ecdysozoa</taxon>
        <taxon>Nematoda</taxon>
        <taxon>Chromadorea</taxon>
        <taxon>Rhabditida</taxon>
        <taxon>Rhabditina</taxon>
        <taxon>Rhabditomorpha</taxon>
        <taxon>Rhabditoidea</taxon>
        <taxon>Rhabditidae</taxon>
        <taxon>Mesorhabditinae</taxon>
        <taxon>Mesorhabditis</taxon>
    </lineage>
</organism>
<dbReference type="InterPro" id="IPR053220">
    <property type="entry name" value="Nematode_rcpt-like_serp_H"/>
</dbReference>
<dbReference type="Pfam" id="PF10318">
    <property type="entry name" value="7TM_GPCR_Srh"/>
    <property type="match status" value="1"/>
</dbReference>
<dbReference type="WBParaSite" id="MBELARI_LOCUS7782">
    <property type="protein sequence ID" value="MBELARI_LOCUS7782"/>
    <property type="gene ID" value="MBELARI_LOCUS7782"/>
</dbReference>
<keyword evidence="2" id="KW-0812">Transmembrane</keyword>
<reference evidence="4" key="1">
    <citation type="submission" date="2024-02" db="UniProtKB">
        <authorList>
            <consortium name="WormBaseParasite"/>
        </authorList>
    </citation>
    <scope>IDENTIFICATION</scope>
</reference>
<feature type="transmembrane region" description="Helical" evidence="2">
    <location>
        <begin position="151"/>
        <end position="172"/>
    </location>
</feature>
<name>A0AAF3FKY5_9BILA</name>
<feature type="transmembrane region" description="Helical" evidence="2">
    <location>
        <begin position="86"/>
        <end position="104"/>
    </location>
</feature>